<feature type="region of interest" description="Disordered" evidence="1">
    <location>
        <begin position="258"/>
        <end position="281"/>
    </location>
</feature>
<dbReference type="EMBL" id="BONR01000001">
    <property type="protein sequence ID" value="GIG53431.1"/>
    <property type="molecule type" value="Genomic_DNA"/>
</dbReference>
<evidence type="ECO:0000259" key="2">
    <source>
        <dbReference type="Pfam" id="PF20078"/>
    </source>
</evidence>
<feature type="domain" description="DUF6473" evidence="2">
    <location>
        <begin position="12"/>
        <end position="115"/>
    </location>
</feature>
<dbReference type="InterPro" id="IPR045524">
    <property type="entry name" value="DUF6473"/>
</dbReference>
<name>A0A919PZX8_9MICO</name>
<reference evidence="3" key="1">
    <citation type="submission" date="2021-01" db="EMBL/GenBank/DDBJ databases">
        <title>Whole genome shotgun sequence of Demequina activiva NBRC 110675.</title>
        <authorList>
            <person name="Komaki H."/>
            <person name="Tamura T."/>
        </authorList>
    </citation>
    <scope>NUCLEOTIDE SEQUENCE</scope>
    <source>
        <strain evidence="3">NBRC 110675</strain>
    </source>
</reference>
<evidence type="ECO:0000256" key="1">
    <source>
        <dbReference type="SAM" id="MobiDB-lite"/>
    </source>
</evidence>
<dbReference type="Proteomes" id="UP000652354">
    <property type="component" value="Unassembled WGS sequence"/>
</dbReference>
<accession>A0A919PZX8</accession>
<dbReference type="SUPFAM" id="SSF52266">
    <property type="entry name" value="SGNH hydrolase"/>
    <property type="match status" value="1"/>
</dbReference>
<dbReference type="Pfam" id="PF20078">
    <property type="entry name" value="DUF6473"/>
    <property type="match status" value="2"/>
</dbReference>
<proteinExistence type="predicted"/>
<sequence length="331" mass="37586">MADHLSGYQARDWDVVDYQMYQDPVSQLFFRGPQAGPLEPGRYIVCLGAAQTFGCFCEHPYPQLLEKELGMPVVNLGYGGAGPRFFVRHPELLPLINDAALVIVQVMSARSEDNDRFVSDGLEYLTVRETGEKVSALKGYTDLLAEHDQRLRWMPPVARKLLRVVKGHPRVRRLLAQTRSNWVANYRDLFDQITAPTALLWFSRRTPGLHRTDRATWWWQRYDDVNSMFGDYPQLVNRSMVKAIAPLADTVVEATTHRGSPQPLYSRFTGEPVDIDSSKDRPDLAKVRNYNPYYPSPQMHEDAAAVLLEPVRRLLGSTRARAGEAAREGQA</sequence>
<evidence type="ECO:0000313" key="3">
    <source>
        <dbReference type="EMBL" id="GIG53431.1"/>
    </source>
</evidence>
<feature type="domain" description="DUF6473" evidence="2">
    <location>
        <begin position="169"/>
        <end position="260"/>
    </location>
</feature>
<comment type="caution">
    <text evidence="3">The sequence shown here is derived from an EMBL/GenBank/DDBJ whole genome shotgun (WGS) entry which is preliminary data.</text>
</comment>
<dbReference type="AlphaFoldDB" id="A0A919PZX8"/>
<dbReference type="RefSeq" id="WP_203652898.1">
    <property type="nucleotide sequence ID" value="NZ_BONR01000001.1"/>
</dbReference>
<keyword evidence="4" id="KW-1185">Reference proteome</keyword>
<evidence type="ECO:0000313" key="4">
    <source>
        <dbReference type="Proteomes" id="UP000652354"/>
    </source>
</evidence>
<protein>
    <recommendedName>
        <fullName evidence="2">DUF6473 domain-containing protein</fullName>
    </recommendedName>
</protein>
<gene>
    <name evidence="3" type="ORF">Dac01nite_01830</name>
</gene>
<organism evidence="3 4">
    <name type="scientific">Demequina activiva</name>
    <dbReference type="NCBI Taxonomy" id="1582364"/>
    <lineage>
        <taxon>Bacteria</taxon>
        <taxon>Bacillati</taxon>
        <taxon>Actinomycetota</taxon>
        <taxon>Actinomycetes</taxon>
        <taxon>Micrococcales</taxon>
        <taxon>Demequinaceae</taxon>
        <taxon>Demequina</taxon>
    </lineage>
</organism>